<name>A0A8S4RA08_9NEOP</name>
<protein>
    <submittedName>
        <fullName evidence="2">Jg4730 protein</fullName>
    </submittedName>
</protein>
<evidence type="ECO:0000313" key="3">
    <source>
        <dbReference type="Proteomes" id="UP000838756"/>
    </source>
</evidence>
<keyword evidence="3" id="KW-1185">Reference proteome</keyword>
<reference evidence="2" key="1">
    <citation type="submission" date="2022-03" db="EMBL/GenBank/DDBJ databases">
        <authorList>
            <person name="Lindestad O."/>
        </authorList>
    </citation>
    <scope>NUCLEOTIDE SEQUENCE</scope>
</reference>
<evidence type="ECO:0000313" key="2">
    <source>
        <dbReference type="EMBL" id="CAH2233690.1"/>
    </source>
</evidence>
<gene>
    <name evidence="2" type="primary">jg4730</name>
    <name evidence="2" type="ORF">PAEG_LOCUS11626</name>
</gene>
<dbReference type="AlphaFoldDB" id="A0A8S4RA08"/>
<feature type="region of interest" description="Disordered" evidence="1">
    <location>
        <begin position="77"/>
        <end position="100"/>
    </location>
</feature>
<accession>A0A8S4RA08</accession>
<organism evidence="2 3">
    <name type="scientific">Pararge aegeria aegeria</name>
    <dbReference type="NCBI Taxonomy" id="348720"/>
    <lineage>
        <taxon>Eukaryota</taxon>
        <taxon>Metazoa</taxon>
        <taxon>Ecdysozoa</taxon>
        <taxon>Arthropoda</taxon>
        <taxon>Hexapoda</taxon>
        <taxon>Insecta</taxon>
        <taxon>Pterygota</taxon>
        <taxon>Neoptera</taxon>
        <taxon>Endopterygota</taxon>
        <taxon>Lepidoptera</taxon>
        <taxon>Glossata</taxon>
        <taxon>Ditrysia</taxon>
        <taxon>Papilionoidea</taxon>
        <taxon>Nymphalidae</taxon>
        <taxon>Satyrinae</taxon>
        <taxon>Satyrini</taxon>
        <taxon>Parargina</taxon>
        <taxon>Pararge</taxon>
    </lineage>
</organism>
<dbReference type="Proteomes" id="UP000838756">
    <property type="component" value="Unassembled WGS sequence"/>
</dbReference>
<dbReference type="EMBL" id="CAKXAJ010024994">
    <property type="protein sequence ID" value="CAH2233690.1"/>
    <property type="molecule type" value="Genomic_DNA"/>
</dbReference>
<evidence type="ECO:0000256" key="1">
    <source>
        <dbReference type="SAM" id="MobiDB-lite"/>
    </source>
</evidence>
<sequence length="100" mass="10845">MPTLIVERLLAKLHWIVTDEPSSTAIYQIQGIKLILPLEEAFSPVIIIVSACGRLLLNISGISQLAPPHPVLILPRPPAPRHSLCSGIKRTPEPGSSIRS</sequence>
<proteinExistence type="predicted"/>
<comment type="caution">
    <text evidence="2">The sequence shown here is derived from an EMBL/GenBank/DDBJ whole genome shotgun (WGS) entry which is preliminary data.</text>
</comment>